<evidence type="ECO:0000259" key="1">
    <source>
        <dbReference type="PROSITE" id="PS51379"/>
    </source>
</evidence>
<dbReference type="InterPro" id="IPR017900">
    <property type="entry name" value="4Fe4S_Fe_S_CS"/>
</dbReference>
<name>A0A284VQH6_9EURY</name>
<dbReference type="InterPro" id="IPR017896">
    <property type="entry name" value="4Fe4S_Fe-S-bd"/>
</dbReference>
<accession>A0A284VQH6</accession>
<dbReference type="Gene3D" id="3.30.70.3270">
    <property type="match status" value="1"/>
</dbReference>
<sequence>MSEEQNLDITVDSEVNGSHFLFTQKTGKSKRVLDYDYKRCNGCGICVEVCPKKAIEPGPIIEIATGLDAPPVIVDHTRCSFCGMCASFCPVKAFNMSVNDRNIFELAEFPHLDSSVVFNDKCLPCLICKKACPEEAISVELAFPKKDTVAPFQPGKTGEIEVDMDKCTLCGACADLCPAFVLVEKKSKADDLMPFDNLLVDRAKCDYCGICVPFCPEEAIKVKGDFDPHDIKKFAPKLTGNIKVDNDKCTRCGWCEAVCPYDAAVVTKPFEGDIELIDAKLKGCDPVGCHGCFNVCPSKAWIIPSDKKIDVVKDFCTYCGACERACHVKAIGVKRTDVKHTPVAEAPWAQDWEKAIASLTTDDRKRPDVSRTLQADKAERKIEPPLVRPDVNHKLKLVDERISQVSSLLGDKLVRRAWEKKEPAVAMQEIKKRLLKSSS</sequence>
<feature type="domain" description="4Fe-4S ferredoxin-type" evidence="1">
    <location>
        <begin position="113"/>
        <end position="142"/>
    </location>
</feature>
<dbReference type="EMBL" id="FZMP01000181">
    <property type="protein sequence ID" value="SNQ61453.1"/>
    <property type="molecule type" value="Genomic_DNA"/>
</dbReference>
<dbReference type="PROSITE" id="PS00198">
    <property type="entry name" value="4FE4S_FER_1"/>
    <property type="match status" value="4"/>
</dbReference>
<protein>
    <submittedName>
        <fullName evidence="2">4Fe-4S ferredoxin iron-sulfur binding domain protein</fullName>
    </submittedName>
</protein>
<reference evidence="3" key="1">
    <citation type="submission" date="2017-06" db="EMBL/GenBank/DDBJ databases">
        <authorList>
            <person name="Cremers G."/>
        </authorList>
    </citation>
    <scope>NUCLEOTIDE SEQUENCE [LARGE SCALE GENOMIC DNA]</scope>
</reference>
<dbReference type="GO" id="GO:0016491">
    <property type="term" value="F:oxidoreductase activity"/>
    <property type="evidence" value="ECO:0007669"/>
    <property type="project" value="UniProtKB-ARBA"/>
</dbReference>
<feature type="domain" description="4Fe-4S ferredoxin-type" evidence="1">
    <location>
        <begin position="240"/>
        <end position="269"/>
    </location>
</feature>
<keyword evidence="3" id="KW-1185">Reference proteome</keyword>
<dbReference type="Pfam" id="PF12798">
    <property type="entry name" value="Fer4_3"/>
    <property type="match status" value="1"/>
</dbReference>
<feature type="domain" description="4Fe-4S ferredoxin-type" evidence="1">
    <location>
        <begin position="31"/>
        <end position="60"/>
    </location>
</feature>
<dbReference type="AlphaFoldDB" id="A0A284VQH6"/>
<dbReference type="PIRSF" id="PIRSF005658">
    <property type="entry name" value="FwdF"/>
    <property type="match status" value="1"/>
</dbReference>
<dbReference type="Proteomes" id="UP000218615">
    <property type="component" value="Unassembled WGS sequence"/>
</dbReference>
<dbReference type="InterPro" id="IPR043256">
    <property type="entry name" value="MvhB-like"/>
</dbReference>
<gene>
    <name evidence="2" type="ORF">MNV_360013</name>
</gene>
<organism evidence="2 3">
    <name type="scientific">Candidatus Methanoperedens nitratireducens</name>
    <dbReference type="NCBI Taxonomy" id="1392998"/>
    <lineage>
        <taxon>Archaea</taxon>
        <taxon>Methanobacteriati</taxon>
        <taxon>Methanobacteriota</taxon>
        <taxon>Stenosarchaea group</taxon>
        <taxon>Methanomicrobia</taxon>
        <taxon>Methanosarcinales</taxon>
        <taxon>ANME-2 cluster</taxon>
        <taxon>Candidatus Methanoperedentaceae</taxon>
        <taxon>Candidatus Methanoperedens</taxon>
    </lineage>
</organism>
<proteinExistence type="predicted"/>
<feature type="domain" description="4Fe-4S ferredoxin-type" evidence="1">
    <location>
        <begin position="272"/>
        <end position="306"/>
    </location>
</feature>
<feature type="domain" description="4Fe-4S ferredoxin-type" evidence="1">
    <location>
        <begin position="70"/>
        <end position="99"/>
    </location>
</feature>
<feature type="domain" description="4Fe-4S ferredoxin-type" evidence="1">
    <location>
        <begin position="196"/>
        <end position="225"/>
    </location>
</feature>
<dbReference type="InterPro" id="IPR052977">
    <property type="entry name" value="Polyferredoxin-like_ET"/>
</dbReference>
<dbReference type="Pfam" id="PF12838">
    <property type="entry name" value="Fer4_7"/>
    <property type="match status" value="3"/>
</dbReference>
<dbReference type="CDD" id="cd10549">
    <property type="entry name" value="MtMvhB_like"/>
    <property type="match status" value="2"/>
</dbReference>
<dbReference type="RefSeq" id="WP_096206140.1">
    <property type="nucleotide sequence ID" value="NZ_FZMP01000181.1"/>
</dbReference>
<feature type="domain" description="4Fe-4S ferredoxin-type" evidence="1">
    <location>
        <begin position="158"/>
        <end position="187"/>
    </location>
</feature>
<dbReference type="SUPFAM" id="SSF54862">
    <property type="entry name" value="4Fe-4S ferredoxins"/>
    <property type="match status" value="1"/>
</dbReference>
<dbReference type="PROSITE" id="PS51379">
    <property type="entry name" value="4FE4S_FER_2"/>
    <property type="match status" value="8"/>
</dbReference>
<dbReference type="PANTHER" id="PTHR43193:SF2">
    <property type="entry name" value="POLYFERREDOXIN PROTEIN FWDF"/>
    <property type="match status" value="1"/>
</dbReference>
<dbReference type="Gene3D" id="3.30.70.20">
    <property type="match status" value="4"/>
</dbReference>
<feature type="domain" description="4Fe-4S ferredoxin-type" evidence="1">
    <location>
        <begin position="307"/>
        <end position="336"/>
    </location>
</feature>
<dbReference type="OrthoDB" id="23833at2157"/>
<evidence type="ECO:0000313" key="2">
    <source>
        <dbReference type="EMBL" id="SNQ61453.1"/>
    </source>
</evidence>
<evidence type="ECO:0000313" key="3">
    <source>
        <dbReference type="Proteomes" id="UP000218615"/>
    </source>
</evidence>
<dbReference type="PANTHER" id="PTHR43193">
    <property type="match status" value="1"/>
</dbReference>